<dbReference type="Proteomes" id="UP001500665">
    <property type="component" value="Unassembled WGS sequence"/>
</dbReference>
<keyword evidence="1" id="KW-1133">Transmembrane helix</keyword>
<proteinExistence type="predicted"/>
<evidence type="ECO:0000313" key="3">
    <source>
        <dbReference type="EMBL" id="GAA0964211.1"/>
    </source>
</evidence>
<name>A0ABP4CF02_9ACTN</name>
<feature type="transmembrane region" description="Helical" evidence="1">
    <location>
        <begin position="12"/>
        <end position="31"/>
    </location>
</feature>
<keyword evidence="1" id="KW-0812">Transmembrane</keyword>
<organism evidence="3 4">
    <name type="scientific">Actinocorallia libanotica</name>
    <dbReference type="NCBI Taxonomy" id="46162"/>
    <lineage>
        <taxon>Bacteria</taxon>
        <taxon>Bacillati</taxon>
        <taxon>Actinomycetota</taxon>
        <taxon>Actinomycetes</taxon>
        <taxon>Streptosporangiales</taxon>
        <taxon>Thermomonosporaceae</taxon>
        <taxon>Actinocorallia</taxon>
    </lineage>
</organism>
<dbReference type="RefSeq" id="WP_344244695.1">
    <property type="nucleotide sequence ID" value="NZ_BAAAHH010000033.1"/>
</dbReference>
<protein>
    <recommendedName>
        <fullName evidence="2">TadE-like domain-containing protein</fullName>
    </recommendedName>
</protein>
<evidence type="ECO:0000313" key="4">
    <source>
        <dbReference type="Proteomes" id="UP001500665"/>
    </source>
</evidence>
<accession>A0ABP4CF02</accession>
<keyword evidence="1" id="KW-0472">Membrane</keyword>
<sequence>MRRDRGAAAVEYAAMFPLATLLILFLFEALMTSLSVERVENAVRTGARTASQNHAVGACVPAAHAAMPGWLNDKVVTAAATDGGVKCSVQADVPLLWPGVPFEFTVQRSVTMPMG</sequence>
<feature type="domain" description="TadE-like" evidence="2">
    <location>
        <begin position="6"/>
        <end position="48"/>
    </location>
</feature>
<comment type="caution">
    <text evidence="3">The sequence shown here is derived from an EMBL/GenBank/DDBJ whole genome shotgun (WGS) entry which is preliminary data.</text>
</comment>
<reference evidence="4" key="1">
    <citation type="journal article" date="2019" name="Int. J. Syst. Evol. Microbiol.">
        <title>The Global Catalogue of Microorganisms (GCM) 10K type strain sequencing project: providing services to taxonomists for standard genome sequencing and annotation.</title>
        <authorList>
            <consortium name="The Broad Institute Genomics Platform"/>
            <consortium name="The Broad Institute Genome Sequencing Center for Infectious Disease"/>
            <person name="Wu L."/>
            <person name="Ma J."/>
        </authorList>
    </citation>
    <scope>NUCLEOTIDE SEQUENCE [LARGE SCALE GENOMIC DNA]</scope>
    <source>
        <strain evidence="4">JCM 10696</strain>
    </source>
</reference>
<dbReference type="Pfam" id="PF07811">
    <property type="entry name" value="TadE"/>
    <property type="match status" value="1"/>
</dbReference>
<gene>
    <name evidence="3" type="ORF">GCM10009550_61560</name>
</gene>
<dbReference type="InterPro" id="IPR012495">
    <property type="entry name" value="TadE-like_dom"/>
</dbReference>
<dbReference type="EMBL" id="BAAAHH010000033">
    <property type="protein sequence ID" value="GAA0964211.1"/>
    <property type="molecule type" value="Genomic_DNA"/>
</dbReference>
<evidence type="ECO:0000256" key="1">
    <source>
        <dbReference type="SAM" id="Phobius"/>
    </source>
</evidence>
<keyword evidence="4" id="KW-1185">Reference proteome</keyword>
<evidence type="ECO:0000259" key="2">
    <source>
        <dbReference type="Pfam" id="PF07811"/>
    </source>
</evidence>